<organism evidence="2">
    <name type="scientific">uncultured Gemmatimonadota bacterium</name>
    <dbReference type="NCBI Taxonomy" id="203437"/>
    <lineage>
        <taxon>Bacteria</taxon>
        <taxon>Pseudomonadati</taxon>
        <taxon>Gemmatimonadota</taxon>
        <taxon>environmental samples</taxon>
    </lineage>
</organism>
<accession>A0A6J4MYV6</accession>
<sequence length="42" mass="4574">MAGVVCVQVKPRAGRDSGPSRGFPLSERRVHPLRRVSNSASR</sequence>
<dbReference type="EMBL" id="CADCTV010000970">
    <property type="protein sequence ID" value="CAA9371476.1"/>
    <property type="molecule type" value="Genomic_DNA"/>
</dbReference>
<evidence type="ECO:0000256" key="1">
    <source>
        <dbReference type="SAM" id="MobiDB-lite"/>
    </source>
</evidence>
<dbReference type="AlphaFoldDB" id="A0A6J4MYV6"/>
<proteinExistence type="predicted"/>
<protein>
    <submittedName>
        <fullName evidence="2">Uncharacterized protein</fullName>
    </submittedName>
</protein>
<reference evidence="2" key="1">
    <citation type="submission" date="2020-02" db="EMBL/GenBank/DDBJ databases">
        <authorList>
            <person name="Meier V. D."/>
        </authorList>
    </citation>
    <scope>NUCLEOTIDE SEQUENCE</scope>
    <source>
        <strain evidence="2">AVDCRST_MAG89</strain>
    </source>
</reference>
<name>A0A6J4MYV6_9BACT</name>
<evidence type="ECO:0000313" key="2">
    <source>
        <dbReference type="EMBL" id="CAA9371476.1"/>
    </source>
</evidence>
<gene>
    <name evidence="2" type="ORF">AVDCRST_MAG89-4632</name>
</gene>
<feature type="region of interest" description="Disordered" evidence="1">
    <location>
        <begin position="1"/>
        <end position="42"/>
    </location>
</feature>